<dbReference type="InterPro" id="IPR050900">
    <property type="entry name" value="Transposase_IS3/IS150/IS904"/>
</dbReference>
<dbReference type="PANTHER" id="PTHR46889:SF4">
    <property type="entry name" value="TRANSPOSASE INSO FOR INSERTION SEQUENCE ELEMENT IS911B-RELATED"/>
    <property type="match status" value="1"/>
</dbReference>
<dbReference type="Gene3D" id="3.30.420.10">
    <property type="entry name" value="Ribonuclease H-like superfamily/Ribonuclease H"/>
    <property type="match status" value="1"/>
</dbReference>
<sequence length="240" mass="28014">MEVRLLIKRLREENPLWGAPRIHGELLKLGYDYAQSTIANYLPKPNKTPSQTWNTFLHNHRHQMVAMDFFTVPTLFFKILHVLILVDHQRRRVVYFNVTTNPTSAWVAQQIRQAFPWESAPRYLLHDRDPLFAGDCRAALYAMGTFSVITAPGRPWQNAICERLIGTLRRECLDHMIVLCEEHLRKILGEYLLYYHGSRTHMSLSKDCPNPRPMQVQQSGRIKSTPFLGGLHHRYERQAA</sequence>
<dbReference type="InterPro" id="IPR036397">
    <property type="entry name" value="RNaseH_sf"/>
</dbReference>
<dbReference type="InterPro" id="IPR001584">
    <property type="entry name" value="Integrase_cat-core"/>
</dbReference>
<name>A0A1S7LC16_MAGMO</name>
<accession>A0A1S7LC16</accession>
<evidence type="ECO:0000259" key="2">
    <source>
        <dbReference type="PROSITE" id="PS50994"/>
    </source>
</evidence>
<protein>
    <submittedName>
        <fullName evidence="3">Integrase, catalytic region</fullName>
    </submittedName>
</protein>
<dbReference type="PROSITE" id="PS50994">
    <property type="entry name" value="INTEGRASE"/>
    <property type="match status" value="1"/>
</dbReference>
<dbReference type="EMBL" id="LO017727">
    <property type="protein sequence ID" value="CRH04285.1"/>
    <property type="molecule type" value="Genomic_DNA"/>
</dbReference>
<dbReference type="AlphaFoldDB" id="A0A1S7LC16"/>
<feature type="transmembrane region" description="Helical" evidence="1">
    <location>
        <begin position="64"/>
        <end position="86"/>
    </location>
</feature>
<keyword evidence="1" id="KW-1133">Transmembrane helix</keyword>
<gene>
    <name evidence="3" type="ORF">MAGMO_0069</name>
</gene>
<dbReference type="GO" id="GO:0015074">
    <property type="term" value="P:DNA integration"/>
    <property type="evidence" value="ECO:0007669"/>
    <property type="project" value="InterPro"/>
</dbReference>
<keyword evidence="1" id="KW-0812">Transmembrane</keyword>
<evidence type="ECO:0000256" key="1">
    <source>
        <dbReference type="SAM" id="Phobius"/>
    </source>
</evidence>
<dbReference type="GO" id="GO:0003676">
    <property type="term" value="F:nucleic acid binding"/>
    <property type="evidence" value="ECO:0007669"/>
    <property type="project" value="InterPro"/>
</dbReference>
<feature type="domain" description="Integrase catalytic" evidence="2">
    <location>
        <begin position="45"/>
        <end position="217"/>
    </location>
</feature>
<reference evidence="3" key="1">
    <citation type="submission" date="2015-04" db="EMBL/GenBank/DDBJ databases">
        <authorList>
            <person name="Syromyatnikov M.Y."/>
            <person name="Popov V.N."/>
        </authorList>
    </citation>
    <scope>NUCLEOTIDE SEQUENCE</scope>
    <source>
        <strain evidence="3">MO-1</strain>
    </source>
</reference>
<proteinExistence type="predicted"/>
<dbReference type="PANTHER" id="PTHR46889">
    <property type="entry name" value="TRANSPOSASE INSF FOR INSERTION SEQUENCE IS3B-RELATED"/>
    <property type="match status" value="1"/>
</dbReference>
<dbReference type="Pfam" id="PF13683">
    <property type="entry name" value="rve_3"/>
    <property type="match status" value="1"/>
</dbReference>
<keyword evidence="1" id="KW-0472">Membrane</keyword>
<evidence type="ECO:0000313" key="3">
    <source>
        <dbReference type="EMBL" id="CRH04285.1"/>
    </source>
</evidence>
<dbReference type="InterPro" id="IPR012337">
    <property type="entry name" value="RNaseH-like_sf"/>
</dbReference>
<organism evidence="3">
    <name type="scientific">Magnetococcus massalia (strain MO-1)</name>
    <dbReference type="NCBI Taxonomy" id="451514"/>
    <lineage>
        <taxon>Bacteria</taxon>
        <taxon>Pseudomonadati</taxon>
        <taxon>Pseudomonadota</taxon>
        <taxon>Magnetococcia</taxon>
        <taxon>Magnetococcales</taxon>
        <taxon>Magnetococcaceae</taxon>
        <taxon>Magnetococcus</taxon>
    </lineage>
</organism>
<dbReference type="SUPFAM" id="SSF53098">
    <property type="entry name" value="Ribonuclease H-like"/>
    <property type="match status" value="1"/>
</dbReference>